<dbReference type="Gene3D" id="3.40.50.300">
    <property type="entry name" value="P-loop containing nucleotide triphosphate hydrolases"/>
    <property type="match status" value="1"/>
</dbReference>
<keyword evidence="4" id="KW-1133">Transmembrane helix</keyword>
<keyword evidence="1" id="KW-0547">Nucleotide-binding</keyword>
<evidence type="ECO:0000256" key="2">
    <source>
        <dbReference type="ARBA" id="ARBA00022840"/>
    </source>
</evidence>
<dbReference type="GO" id="GO:0005524">
    <property type="term" value="F:ATP binding"/>
    <property type="evidence" value="ECO:0007669"/>
    <property type="project" value="UniProtKB-KW"/>
</dbReference>
<sequence>MNKYKFKLLKGSFVTMPAILWFIIALILASLLLTIIMPIIENKKLMTKIKMLWSAQRPLESFIRPNHNYSYQFDTYKHKHDSDELLDDKTWSDLNLDSVFQNMNFNFTAIGEMRLFATLRQMFEVNNQSLIHHFKSDSHFRNQLSLHLAQIGKSIYPIFPDQIAFIKRNHFYMICTYIPIVGLLLSFISPSVGIPLTIIACIYNMILSGFLKRTFEQDLNSMFYTSNVIKKAYAIQQLEQTPSLDVNFKHFTTARRFSGLLGRVNTNDETSIFSMLFKLIFMLDYHLFHLIQNSFKTYEDEVMACYDYVASIDNHYAVALWQETLDDYTIPEPSQNDSIIFENLTHPLISDAVPNSLTVDQHILLTGSNASGKSTFMKAVALNIVLSQTIHTATAHKFIYKPGLVYTSMVNQDDILSGDSYFMSEVKSIKRLFDIQSHKKIYVFIDEIFKGTNTTERIAASESVLTYLNHLQSFRIIAATHDIELSTLLEDTYSNYHFNESITDNEISFDFKIKAGKADTRNAIELLRIMEFPNHVYHRAKAKANHNN</sequence>
<feature type="domain" description="DNA mismatch repair proteins mutS family" evidence="5">
    <location>
        <begin position="360"/>
        <end position="545"/>
    </location>
</feature>
<dbReference type="Pfam" id="PF00488">
    <property type="entry name" value="MutS_V"/>
    <property type="match status" value="1"/>
</dbReference>
<protein>
    <submittedName>
        <fullName evidence="6">Putative DNA mismatch repair protein</fullName>
    </submittedName>
</protein>
<dbReference type="InterPro" id="IPR027417">
    <property type="entry name" value="P-loop_NTPase"/>
</dbReference>
<dbReference type="InterPro" id="IPR045076">
    <property type="entry name" value="MutS"/>
</dbReference>
<dbReference type="eggNOG" id="COG0249">
    <property type="taxonomic scope" value="Bacteria"/>
</dbReference>
<dbReference type="EMBL" id="AP008934">
    <property type="protein sequence ID" value="BAE17976.1"/>
    <property type="molecule type" value="Genomic_DNA"/>
</dbReference>
<dbReference type="GO" id="GO:0005829">
    <property type="term" value="C:cytosol"/>
    <property type="evidence" value="ECO:0007669"/>
    <property type="project" value="TreeGrafter"/>
</dbReference>
<dbReference type="KEGG" id="ssp:SSP0831"/>
<reference evidence="6 7" key="1">
    <citation type="journal article" date="2005" name="Proc. Natl. Acad. Sci. U.S.A.">
        <title>Whole genome sequence of Staphylococcus saprophyticus reveals the pathogenesis of uncomplicated urinary tract infection.</title>
        <authorList>
            <person name="Kuroda M."/>
            <person name="Yamashita A."/>
            <person name="Hirakawa H."/>
            <person name="Kumano M."/>
            <person name="Morikawa K."/>
            <person name="Higashide M."/>
            <person name="Maruyama A."/>
            <person name="Inose Y."/>
            <person name="Matoba K."/>
            <person name="Toh H."/>
            <person name="Kuhara S."/>
            <person name="Hattori M."/>
            <person name="Ohta T."/>
        </authorList>
    </citation>
    <scope>NUCLEOTIDE SEQUENCE [LARGE SCALE GENOMIC DNA]</scope>
    <source>
        <strain evidence="7">ATCC 15305 / DSM 20229 / NCIMB 8711 / NCTC 7292 / S-41</strain>
    </source>
</reference>
<organism evidence="6 7">
    <name type="scientific">Staphylococcus saprophyticus subsp. saprophyticus (strain ATCC 15305 / DSM 20229 / NCIMB 8711 / NCTC 7292 / S-41)</name>
    <dbReference type="NCBI Taxonomy" id="342451"/>
    <lineage>
        <taxon>Bacteria</taxon>
        <taxon>Bacillati</taxon>
        <taxon>Bacillota</taxon>
        <taxon>Bacilli</taxon>
        <taxon>Bacillales</taxon>
        <taxon>Staphylococcaceae</taxon>
        <taxon>Staphylococcus</taxon>
    </lineage>
</organism>
<gene>
    <name evidence="6" type="ordered locus">SSP0831</name>
</gene>
<keyword evidence="3" id="KW-0238">DNA-binding</keyword>
<dbReference type="InterPro" id="IPR000432">
    <property type="entry name" value="DNA_mismatch_repair_MutS_C"/>
</dbReference>
<accession>Q49Z02</accession>
<evidence type="ECO:0000259" key="5">
    <source>
        <dbReference type="SMART" id="SM00534"/>
    </source>
</evidence>
<dbReference type="GO" id="GO:0006298">
    <property type="term" value="P:mismatch repair"/>
    <property type="evidence" value="ECO:0007669"/>
    <property type="project" value="InterPro"/>
</dbReference>
<dbReference type="SMART" id="SM00534">
    <property type="entry name" value="MUTSac"/>
    <property type="match status" value="1"/>
</dbReference>
<feature type="transmembrane region" description="Helical" evidence="4">
    <location>
        <begin position="20"/>
        <end position="40"/>
    </location>
</feature>
<dbReference type="PANTHER" id="PTHR11361:SF152">
    <property type="entry name" value="DNA MISMATCH REPAIR PROTEIN"/>
    <property type="match status" value="1"/>
</dbReference>
<dbReference type="GO" id="GO:0140664">
    <property type="term" value="F:ATP-dependent DNA damage sensor activity"/>
    <property type="evidence" value="ECO:0007669"/>
    <property type="project" value="InterPro"/>
</dbReference>
<evidence type="ECO:0000313" key="6">
    <source>
        <dbReference type="EMBL" id="BAE17976.1"/>
    </source>
</evidence>
<keyword evidence="4" id="KW-0812">Transmembrane</keyword>
<feature type="transmembrane region" description="Helical" evidence="4">
    <location>
        <begin position="171"/>
        <end position="188"/>
    </location>
</feature>
<keyword evidence="7" id="KW-1185">Reference proteome</keyword>
<keyword evidence="4" id="KW-0472">Membrane</keyword>
<dbReference type="HOGENOM" id="CLU_030717_1_0_9"/>
<name>Q49Z02_STAS1</name>
<dbReference type="AlphaFoldDB" id="Q49Z02"/>
<evidence type="ECO:0000313" key="7">
    <source>
        <dbReference type="Proteomes" id="UP000006371"/>
    </source>
</evidence>
<proteinExistence type="predicted"/>
<dbReference type="OrthoDB" id="9802448at2"/>
<evidence type="ECO:0000256" key="4">
    <source>
        <dbReference type="SAM" id="Phobius"/>
    </source>
</evidence>
<dbReference type="SUPFAM" id="SSF52540">
    <property type="entry name" value="P-loop containing nucleoside triphosphate hydrolases"/>
    <property type="match status" value="1"/>
</dbReference>
<keyword evidence="2" id="KW-0067">ATP-binding</keyword>
<dbReference type="PANTHER" id="PTHR11361">
    <property type="entry name" value="DNA MISMATCH REPAIR PROTEIN MUTS FAMILY MEMBER"/>
    <property type="match status" value="1"/>
</dbReference>
<evidence type="ECO:0000256" key="3">
    <source>
        <dbReference type="ARBA" id="ARBA00023125"/>
    </source>
</evidence>
<evidence type="ECO:0000256" key="1">
    <source>
        <dbReference type="ARBA" id="ARBA00022741"/>
    </source>
</evidence>
<dbReference type="Proteomes" id="UP000006371">
    <property type="component" value="Chromosome"/>
</dbReference>
<dbReference type="GO" id="GO:0030983">
    <property type="term" value="F:mismatched DNA binding"/>
    <property type="evidence" value="ECO:0007669"/>
    <property type="project" value="InterPro"/>
</dbReference>